<feature type="region of interest" description="Disordered" evidence="4">
    <location>
        <begin position="1"/>
        <end position="34"/>
    </location>
</feature>
<organism evidence="6 7">
    <name type="scientific">Coniosporium apollinis</name>
    <dbReference type="NCBI Taxonomy" id="61459"/>
    <lineage>
        <taxon>Eukaryota</taxon>
        <taxon>Fungi</taxon>
        <taxon>Dikarya</taxon>
        <taxon>Ascomycota</taxon>
        <taxon>Pezizomycotina</taxon>
        <taxon>Dothideomycetes</taxon>
        <taxon>Dothideomycetes incertae sedis</taxon>
        <taxon>Coniosporium</taxon>
    </lineage>
</organism>
<dbReference type="InterPro" id="IPR012677">
    <property type="entry name" value="Nucleotide-bd_a/b_plait_sf"/>
</dbReference>
<evidence type="ECO:0000313" key="6">
    <source>
        <dbReference type="EMBL" id="KAJ9655556.1"/>
    </source>
</evidence>
<evidence type="ECO:0000256" key="2">
    <source>
        <dbReference type="ARBA" id="ARBA00022884"/>
    </source>
</evidence>
<evidence type="ECO:0000256" key="1">
    <source>
        <dbReference type="ARBA" id="ARBA00022737"/>
    </source>
</evidence>
<dbReference type="InterPro" id="IPR000504">
    <property type="entry name" value="RRM_dom"/>
</dbReference>
<protein>
    <recommendedName>
        <fullName evidence="5">RRM domain-containing protein</fullName>
    </recommendedName>
</protein>
<dbReference type="PROSITE" id="PS50102">
    <property type="entry name" value="RRM"/>
    <property type="match status" value="2"/>
</dbReference>
<dbReference type="SUPFAM" id="SSF54928">
    <property type="entry name" value="RNA-binding domain, RBD"/>
    <property type="match status" value="2"/>
</dbReference>
<reference evidence="6" key="1">
    <citation type="submission" date="2022-10" db="EMBL/GenBank/DDBJ databases">
        <title>Culturing micro-colonial fungi from biological soil crusts in the Mojave desert and describing Neophaeococcomyces mojavensis, and introducing the new genera and species Taxawa tesnikishii.</title>
        <authorList>
            <person name="Kurbessoian T."/>
            <person name="Stajich J.E."/>
        </authorList>
    </citation>
    <scope>NUCLEOTIDE SEQUENCE</scope>
    <source>
        <strain evidence="6">TK_1</strain>
    </source>
</reference>
<dbReference type="EMBL" id="JAPDRL010000163">
    <property type="protein sequence ID" value="KAJ9655556.1"/>
    <property type="molecule type" value="Genomic_DNA"/>
</dbReference>
<evidence type="ECO:0000259" key="5">
    <source>
        <dbReference type="PROSITE" id="PS50102"/>
    </source>
</evidence>
<keyword evidence="2 3" id="KW-0694">RNA-binding</keyword>
<name>A0ABQ9NI09_9PEZI</name>
<feature type="domain" description="RRM" evidence="5">
    <location>
        <begin position="246"/>
        <end position="348"/>
    </location>
</feature>
<feature type="compositionally biased region" description="Polar residues" evidence="4">
    <location>
        <begin position="146"/>
        <end position="156"/>
    </location>
</feature>
<gene>
    <name evidence="6" type="ORF">H2201_008781</name>
</gene>
<dbReference type="InterPro" id="IPR035979">
    <property type="entry name" value="RBD_domain_sf"/>
</dbReference>
<dbReference type="Gene3D" id="3.30.70.330">
    <property type="match status" value="2"/>
</dbReference>
<evidence type="ECO:0000256" key="4">
    <source>
        <dbReference type="SAM" id="MobiDB-lite"/>
    </source>
</evidence>
<dbReference type="Pfam" id="PF00076">
    <property type="entry name" value="RRM_1"/>
    <property type="match status" value="1"/>
</dbReference>
<accession>A0ABQ9NI09</accession>
<sequence length="497" mass="54544">MTNFHDQRQGSFANSANGFTPSRPMIGQYSTTDQARRAQTFLSAGTPMQNGDFTVAALDHGSAGMKLHPQFGGTPPKFYLPGQPQVLYQHMPQIPAHAHMVRLMPQAAYCGYPQQTVDHSPVSINWTPGLSNANTPTGHTSCRDSFPSNETDQPATPFSKYDGYRGGLAVYDRSPSMGFSHGSTLSSSQLGVPYGIPQVGKTPPSNIPIQLQLLVQQHPAIPKAIPAPSSLLKPLDRVLRNTTGETNVYIRGLQPETTGEMLHSWGSRFGDIQSSKAIVDLKTNLCKGCVPSATFSLAMLTSISFCFIRYHNLEDANDCIRGSHFLGYEVSFAREPFHSKLKVLSDESNTNLYVSNIPKNMDERELALVFAPHKVCSARVLRDPSGNGRGSGFTRFESRWVCEEITKNFNNTPVSKPGCEEHLIQIRYSDTHEQKVLKQHTAAARAFRADEYERGVMQARNGALLACDHQAALPGAERQNGAENYLQTIAGFVEASL</sequence>
<dbReference type="SMART" id="SM00360">
    <property type="entry name" value="RRM"/>
    <property type="match status" value="2"/>
</dbReference>
<feature type="region of interest" description="Disordered" evidence="4">
    <location>
        <begin position="135"/>
        <end position="159"/>
    </location>
</feature>
<proteinExistence type="predicted"/>
<keyword evidence="7" id="KW-1185">Reference proteome</keyword>
<comment type="caution">
    <text evidence="6">The sequence shown here is derived from an EMBL/GenBank/DDBJ whole genome shotgun (WGS) entry which is preliminary data.</text>
</comment>
<feature type="compositionally biased region" description="Polar residues" evidence="4">
    <location>
        <begin position="9"/>
        <end position="20"/>
    </location>
</feature>
<dbReference type="Proteomes" id="UP001172684">
    <property type="component" value="Unassembled WGS sequence"/>
</dbReference>
<evidence type="ECO:0000256" key="3">
    <source>
        <dbReference type="PROSITE-ProRule" id="PRU00176"/>
    </source>
</evidence>
<dbReference type="PANTHER" id="PTHR24012">
    <property type="entry name" value="RNA BINDING PROTEIN"/>
    <property type="match status" value="1"/>
</dbReference>
<evidence type="ECO:0000313" key="7">
    <source>
        <dbReference type="Proteomes" id="UP001172684"/>
    </source>
</evidence>
<feature type="domain" description="RRM" evidence="5">
    <location>
        <begin position="350"/>
        <end position="431"/>
    </location>
</feature>
<keyword evidence="1" id="KW-0677">Repeat</keyword>